<dbReference type="GO" id="GO:0004822">
    <property type="term" value="F:isoleucine-tRNA ligase activity"/>
    <property type="evidence" value="ECO:0007669"/>
    <property type="project" value="UniProtKB-EC"/>
</dbReference>
<dbReference type="OrthoDB" id="10264412at2759"/>
<dbReference type="SUPFAM" id="SSF47323">
    <property type="entry name" value="Anticodon-binding domain of a subclass of class I aminoacyl-tRNA synthetases"/>
    <property type="match status" value="1"/>
</dbReference>
<evidence type="ECO:0000256" key="9">
    <source>
        <dbReference type="ARBA" id="ARBA00032665"/>
    </source>
</evidence>
<name>A0A6A6U5B3_9PEZI</name>
<dbReference type="Pfam" id="PF08264">
    <property type="entry name" value="Anticodon_1"/>
    <property type="match status" value="1"/>
</dbReference>
<dbReference type="Proteomes" id="UP000799302">
    <property type="component" value="Unassembled WGS sequence"/>
</dbReference>
<dbReference type="AlphaFoldDB" id="A0A6A6U5B3"/>
<dbReference type="Gene3D" id="3.40.50.620">
    <property type="entry name" value="HUPs"/>
    <property type="match status" value="2"/>
</dbReference>
<reference evidence="16" key="1">
    <citation type="journal article" date="2020" name="Stud. Mycol.">
        <title>101 Dothideomycetes genomes: a test case for predicting lifestyles and emergence of pathogens.</title>
        <authorList>
            <person name="Haridas S."/>
            <person name="Albert R."/>
            <person name="Binder M."/>
            <person name="Bloem J."/>
            <person name="Labutti K."/>
            <person name="Salamov A."/>
            <person name="Andreopoulos B."/>
            <person name="Baker S."/>
            <person name="Barry K."/>
            <person name="Bills G."/>
            <person name="Bluhm B."/>
            <person name="Cannon C."/>
            <person name="Castanera R."/>
            <person name="Culley D."/>
            <person name="Daum C."/>
            <person name="Ezra D."/>
            <person name="Gonzalez J."/>
            <person name="Henrissat B."/>
            <person name="Kuo A."/>
            <person name="Liang C."/>
            <person name="Lipzen A."/>
            <person name="Lutzoni F."/>
            <person name="Magnuson J."/>
            <person name="Mondo S."/>
            <person name="Nolan M."/>
            <person name="Ohm R."/>
            <person name="Pangilinan J."/>
            <person name="Park H.-J."/>
            <person name="Ramirez L."/>
            <person name="Alfaro M."/>
            <person name="Sun H."/>
            <person name="Tritt A."/>
            <person name="Yoshinaga Y."/>
            <person name="Zwiers L.-H."/>
            <person name="Turgeon B."/>
            <person name="Goodwin S."/>
            <person name="Spatafora J."/>
            <person name="Crous P."/>
            <person name="Grigoriev I."/>
        </authorList>
    </citation>
    <scope>NUCLEOTIDE SEQUENCE</scope>
    <source>
        <strain evidence="16">CBS 115976</strain>
    </source>
</reference>
<evidence type="ECO:0000256" key="2">
    <source>
        <dbReference type="ARBA" id="ARBA00005594"/>
    </source>
</evidence>
<keyword evidence="7 12" id="KW-0648">Protein biosynthesis</keyword>
<evidence type="ECO:0000256" key="6">
    <source>
        <dbReference type="ARBA" id="ARBA00022840"/>
    </source>
</evidence>
<comment type="subcellular location">
    <subcellularLocation>
        <location evidence="1">Mitochondrion</location>
    </subcellularLocation>
</comment>
<evidence type="ECO:0000313" key="17">
    <source>
        <dbReference type="Proteomes" id="UP000799302"/>
    </source>
</evidence>
<evidence type="ECO:0000259" key="14">
    <source>
        <dbReference type="Pfam" id="PF00133"/>
    </source>
</evidence>
<dbReference type="Gene3D" id="3.90.740.10">
    <property type="entry name" value="Valyl/Leucyl/Isoleucyl-tRNA synthetase, editing domain"/>
    <property type="match status" value="1"/>
</dbReference>
<dbReference type="InterPro" id="IPR002300">
    <property type="entry name" value="aa-tRNA-synth_Ia"/>
</dbReference>
<dbReference type="GO" id="GO:0005739">
    <property type="term" value="C:mitochondrion"/>
    <property type="evidence" value="ECO:0007669"/>
    <property type="project" value="UniProtKB-SubCell"/>
</dbReference>
<dbReference type="GO" id="GO:0002161">
    <property type="term" value="F:aminoacyl-tRNA deacylase activity"/>
    <property type="evidence" value="ECO:0007669"/>
    <property type="project" value="InterPro"/>
</dbReference>
<organism evidence="16 17">
    <name type="scientific">Microthyrium microscopicum</name>
    <dbReference type="NCBI Taxonomy" id="703497"/>
    <lineage>
        <taxon>Eukaryota</taxon>
        <taxon>Fungi</taxon>
        <taxon>Dikarya</taxon>
        <taxon>Ascomycota</taxon>
        <taxon>Pezizomycotina</taxon>
        <taxon>Dothideomycetes</taxon>
        <taxon>Dothideomycetes incertae sedis</taxon>
        <taxon>Microthyriales</taxon>
        <taxon>Microthyriaceae</taxon>
        <taxon>Microthyrium</taxon>
    </lineage>
</organism>
<keyword evidence="6 12" id="KW-0067">ATP-binding</keyword>
<evidence type="ECO:0000313" key="16">
    <source>
        <dbReference type="EMBL" id="KAF2666627.1"/>
    </source>
</evidence>
<dbReference type="PROSITE" id="PS00178">
    <property type="entry name" value="AA_TRNA_LIGASE_I"/>
    <property type="match status" value="1"/>
</dbReference>
<evidence type="ECO:0000256" key="13">
    <source>
        <dbReference type="SAM" id="MobiDB-lite"/>
    </source>
</evidence>
<dbReference type="PRINTS" id="PR00984">
    <property type="entry name" value="TRNASYNTHILE"/>
</dbReference>
<dbReference type="InterPro" id="IPR014729">
    <property type="entry name" value="Rossmann-like_a/b/a_fold"/>
</dbReference>
<comment type="catalytic activity">
    <reaction evidence="10">
        <text>tRNA(Ile) + L-isoleucine + ATP = L-isoleucyl-tRNA(Ile) + AMP + diphosphate</text>
        <dbReference type="Rhea" id="RHEA:11060"/>
        <dbReference type="Rhea" id="RHEA-COMP:9666"/>
        <dbReference type="Rhea" id="RHEA-COMP:9695"/>
        <dbReference type="ChEBI" id="CHEBI:30616"/>
        <dbReference type="ChEBI" id="CHEBI:33019"/>
        <dbReference type="ChEBI" id="CHEBI:58045"/>
        <dbReference type="ChEBI" id="CHEBI:78442"/>
        <dbReference type="ChEBI" id="CHEBI:78528"/>
        <dbReference type="ChEBI" id="CHEBI:456215"/>
        <dbReference type="EC" id="6.1.1.5"/>
    </reaction>
</comment>
<comment type="similarity">
    <text evidence="2 12">Belongs to the class-I aminoacyl-tRNA synthetase family.</text>
</comment>
<dbReference type="NCBIfam" id="TIGR00392">
    <property type="entry name" value="ileS"/>
    <property type="match status" value="1"/>
</dbReference>
<evidence type="ECO:0000256" key="10">
    <source>
        <dbReference type="ARBA" id="ARBA00048359"/>
    </source>
</evidence>
<accession>A0A6A6U5B3</accession>
<dbReference type="InterPro" id="IPR013155">
    <property type="entry name" value="M/V/L/I-tRNA-synth_anticd-bd"/>
</dbReference>
<keyword evidence="4 12" id="KW-0436">Ligase</keyword>
<dbReference type="SUPFAM" id="SSF52374">
    <property type="entry name" value="Nucleotidylyl transferase"/>
    <property type="match status" value="1"/>
</dbReference>
<dbReference type="GO" id="GO:0032543">
    <property type="term" value="P:mitochondrial translation"/>
    <property type="evidence" value="ECO:0007669"/>
    <property type="project" value="TreeGrafter"/>
</dbReference>
<gene>
    <name evidence="16" type="ORF">BT63DRAFT_441723</name>
</gene>
<evidence type="ECO:0000256" key="12">
    <source>
        <dbReference type="RuleBase" id="RU363035"/>
    </source>
</evidence>
<dbReference type="GO" id="GO:0006428">
    <property type="term" value="P:isoleucyl-tRNA aminoacylation"/>
    <property type="evidence" value="ECO:0007669"/>
    <property type="project" value="InterPro"/>
</dbReference>
<keyword evidence="8 12" id="KW-0030">Aminoacyl-tRNA synthetase</keyword>
<dbReference type="InterPro" id="IPR009008">
    <property type="entry name" value="Val/Leu/Ile-tRNA-synth_edit"/>
</dbReference>
<feature type="domain" description="Methionyl/Valyl/Leucyl/Isoleucyl-tRNA synthetase anticodon-binding" evidence="15">
    <location>
        <begin position="745"/>
        <end position="843"/>
    </location>
</feature>
<evidence type="ECO:0000256" key="4">
    <source>
        <dbReference type="ARBA" id="ARBA00022598"/>
    </source>
</evidence>
<dbReference type="Gene3D" id="1.10.10.830">
    <property type="entry name" value="Ile-tRNA synthetase CP2 domain-like"/>
    <property type="match status" value="1"/>
</dbReference>
<protein>
    <recommendedName>
        <fullName evidence="11">Isoleucine--tRNA ligase, mitochondrial</fullName>
        <ecNumber evidence="3">6.1.1.5</ecNumber>
    </recommendedName>
    <alternativeName>
        <fullName evidence="9">Isoleucyl-tRNA synthetase</fullName>
    </alternativeName>
</protein>
<dbReference type="InterPro" id="IPR001412">
    <property type="entry name" value="aa-tRNA-synth_I_CS"/>
</dbReference>
<keyword evidence="5 12" id="KW-0547">Nucleotide-binding</keyword>
<sequence length="1047" mass="118023">MPPKTHPLSTGLRLPRTTFPARPPLPSPYLRAATSDLYAWQSRQTERPRFLLHDGPPYANGDLHLGHAVNKLLKDFILRSKIARGYRVEYVPGWDCHGLPIELKAVKSVKEGEAKNSAVNIRQTARRFAAKTVERQKQSFQEWAVLGDWEKSYRTLDSAYILRQLEVWKRLVDRGLIYRARKPVYWSAASGTALAEAELEYDEHHVSTWAFIRYPLADVSGSLKSLENVDWSNVGAVIWTTTPWTLPANRAIAINEAMDYCVVTLGKDKLQCLVATERLEYFEQNVHQDIEVVASGIPGSQLLDARYQNPFQQSRIQPFLHGDFVTSAMGSGLVHMAPGHGHDDYQAAKKHGLETSFAPVNGQGRYTDEAFPENPDYLTGKAVHGEGSEAVISYLTTRTPPALLAKGQFTHKYPIDWRTKTPVIIRATEQWFADVGSIKSAAIESLSSVNFVPKSGRSRLEAFINSRSEWCVSRQRAWGVPIPALYRTDTPDSEAVMTVETIEHIMQVIKERGVDAWWKDAPDDRAWIPPKLEGSYIRGTDTMDVWFDSGTSWMALQEQGKMPADVYLEGSDQHRGWFQSSLLTHIAYRTGKPHAPFKTLITHGFTLDEKGQKMSKSIGNVIPPDDIINGKLVGKIAGKKGKGGKVDALGPDVLRYWIASMDFTKDMTIGKEVLANVQNSLVKVRITLKWLLGVLDSYEPSKIPSPELVDLFKLDHNDFPSFWTMEQAREKIKEPFAIIDNIAAWSLSQTTHRVHTAYETHDFAQGIAAINAYINQDLSSFYFESLKDRLYAGTSTTRCFALFQAKQIFDGLLSMLAPIAPLLVEEAWSHLPEHLKALYPPDYHPCRVQITITEPTEADGLTKTRKDILIQTKSVISEMQEQLRNDKLITSGLQTNAWISGNTATAHPVIRGLLLDPAQTEMLAAVTGVSQVFHVPEEDHMEAYIAEKPGKEHKFEIDGQSTHIKIWLEEFDDTHQSYSKCVRCWRWMELTKESKKALCQRCETVVKEEFPDKWNQAYDMKMVESTVTAGTVADAMTLPLLDEIDIL</sequence>
<dbReference type="PANTHER" id="PTHR42765:SF1">
    <property type="entry name" value="ISOLEUCINE--TRNA LIGASE, MITOCHONDRIAL"/>
    <property type="match status" value="1"/>
</dbReference>
<evidence type="ECO:0000256" key="11">
    <source>
        <dbReference type="ARBA" id="ARBA00068280"/>
    </source>
</evidence>
<dbReference type="Gene3D" id="1.10.730.20">
    <property type="match status" value="1"/>
</dbReference>
<dbReference type="SUPFAM" id="SSF50677">
    <property type="entry name" value="ValRS/IleRS/LeuRS editing domain"/>
    <property type="match status" value="1"/>
</dbReference>
<evidence type="ECO:0000256" key="5">
    <source>
        <dbReference type="ARBA" id="ARBA00022741"/>
    </source>
</evidence>
<feature type="domain" description="Aminoacyl-tRNA synthetase class Ia" evidence="14">
    <location>
        <begin position="37"/>
        <end position="669"/>
    </location>
</feature>
<evidence type="ECO:0000256" key="7">
    <source>
        <dbReference type="ARBA" id="ARBA00022917"/>
    </source>
</evidence>
<dbReference type="Pfam" id="PF00133">
    <property type="entry name" value="tRNA-synt_1"/>
    <property type="match status" value="1"/>
</dbReference>
<dbReference type="InterPro" id="IPR009080">
    <property type="entry name" value="tRNAsynth_Ia_anticodon-bd"/>
</dbReference>
<feature type="region of interest" description="Disordered" evidence="13">
    <location>
        <begin position="1"/>
        <end position="25"/>
    </location>
</feature>
<dbReference type="InterPro" id="IPR002301">
    <property type="entry name" value="Ile-tRNA-ligase"/>
</dbReference>
<proteinExistence type="inferred from homology"/>
<evidence type="ECO:0000259" key="15">
    <source>
        <dbReference type="Pfam" id="PF08264"/>
    </source>
</evidence>
<dbReference type="EC" id="6.1.1.5" evidence="3"/>
<evidence type="ECO:0000256" key="1">
    <source>
        <dbReference type="ARBA" id="ARBA00004173"/>
    </source>
</evidence>
<dbReference type="PANTHER" id="PTHR42765">
    <property type="entry name" value="SOLEUCYL-TRNA SYNTHETASE"/>
    <property type="match status" value="1"/>
</dbReference>
<keyword evidence="17" id="KW-1185">Reference proteome</keyword>
<dbReference type="InterPro" id="IPR050081">
    <property type="entry name" value="Ile-tRNA_ligase"/>
</dbReference>
<dbReference type="GO" id="GO:0005524">
    <property type="term" value="F:ATP binding"/>
    <property type="evidence" value="ECO:0007669"/>
    <property type="project" value="UniProtKB-KW"/>
</dbReference>
<dbReference type="EMBL" id="MU004238">
    <property type="protein sequence ID" value="KAF2666627.1"/>
    <property type="molecule type" value="Genomic_DNA"/>
</dbReference>
<evidence type="ECO:0000256" key="3">
    <source>
        <dbReference type="ARBA" id="ARBA00013165"/>
    </source>
</evidence>
<dbReference type="FunFam" id="3.40.50.620:FF:000111">
    <property type="entry name" value="Mitochondrial isoleucyl-tRNA synthetase"/>
    <property type="match status" value="1"/>
</dbReference>
<evidence type="ECO:0000256" key="8">
    <source>
        <dbReference type="ARBA" id="ARBA00023146"/>
    </source>
</evidence>